<evidence type="ECO:0000313" key="2">
    <source>
        <dbReference type="Proteomes" id="UP000176568"/>
    </source>
</evidence>
<protein>
    <submittedName>
        <fullName evidence="1">Uncharacterized protein</fullName>
    </submittedName>
</protein>
<name>A0A1F4Y3Z1_9BACT</name>
<dbReference type="EMBL" id="MEXB01000007">
    <property type="protein sequence ID" value="OGC88584.1"/>
    <property type="molecule type" value="Genomic_DNA"/>
</dbReference>
<proteinExistence type="predicted"/>
<comment type="caution">
    <text evidence="1">The sequence shown here is derived from an EMBL/GenBank/DDBJ whole genome shotgun (WGS) entry which is preliminary data.</text>
</comment>
<accession>A0A1F4Y3Z1</accession>
<gene>
    <name evidence="1" type="ORF">A2419_02875</name>
</gene>
<sequence length="109" mass="12066">MKKLILLAVALAVLVGGYVIYINYRSVPTDVPQSGRSMDIESYVRSRISDLSPTKEQLGGTFYVTEIESHGGAGTVQYEDGHNAYTADFTYRITREGQPIVDSFVIRSN</sequence>
<dbReference type="Proteomes" id="UP000176568">
    <property type="component" value="Unassembled WGS sequence"/>
</dbReference>
<dbReference type="STRING" id="1797247.A2419_02875"/>
<reference evidence="1 2" key="1">
    <citation type="journal article" date="2016" name="Nat. Commun.">
        <title>Thousands of microbial genomes shed light on interconnected biogeochemical processes in an aquifer system.</title>
        <authorList>
            <person name="Anantharaman K."/>
            <person name="Brown C.T."/>
            <person name="Hug L.A."/>
            <person name="Sharon I."/>
            <person name="Castelle C.J."/>
            <person name="Probst A.J."/>
            <person name="Thomas B.C."/>
            <person name="Singh A."/>
            <person name="Wilkins M.J."/>
            <person name="Karaoz U."/>
            <person name="Brodie E.L."/>
            <person name="Williams K.H."/>
            <person name="Hubbard S.S."/>
            <person name="Banfield J.F."/>
        </authorList>
    </citation>
    <scope>NUCLEOTIDE SEQUENCE [LARGE SCALE GENOMIC DNA]</scope>
</reference>
<dbReference type="AlphaFoldDB" id="A0A1F4Y3Z1"/>
<evidence type="ECO:0000313" key="1">
    <source>
        <dbReference type="EMBL" id="OGC88584.1"/>
    </source>
</evidence>
<organism evidence="1 2">
    <name type="scientific">Candidatus Adlerbacteria bacterium RIFOXYC1_FULL_48_26</name>
    <dbReference type="NCBI Taxonomy" id="1797247"/>
    <lineage>
        <taxon>Bacteria</taxon>
        <taxon>Candidatus Adleribacteriota</taxon>
    </lineage>
</organism>